<evidence type="ECO:0000313" key="3">
    <source>
        <dbReference type="Proteomes" id="UP001341840"/>
    </source>
</evidence>
<evidence type="ECO:0000256" key="1">
    <source>
        <dbReference type="SAM" id="MobiDB-lite"/>
    </source>
</evidence>
<feature type="compositionally biased region" description="Polar residues" evidence="1">
    <location>
        <begin position="104"/>
        <end position="131"/>
    </location>
</feature>
<protein>
    <submittedName>
        <fullName evidence="2">Uncharacterized protein</fullName>
    </submittedName>
</protein>
<sequence>MIDASSGEALMNKTPEEAWELIEIVADANQHFKTRATTNGVYEPNNSQKTQLDIAKFVPATPIIQMNACNCKKIILSHRLITFPTPHHCQRTTNSTALKGGKAINQTSGTPSTTTAEPKSTAIQLQPTIESTKSEIPATTSSSKPPVHPPSSSYDEALRAYLQESRELREAHKKPKPA</sequence>
<reference evidence="2 3" key="1">
    <citation type="journal article" date="2023" name="Plants (Basel)">
        <title>Bridging the Gap: Combining Genomics and Transcriptomics Approaches to Understand Stylosanthes scabra, an Orphan Legume from the Brazilian Caatinga.</title>
        <authorList>
            <person name="Ferreira-Neto J.R.C."/>
            <person name="da Silva M.D."/>
            <person name="Binneck E."/>
            <person name="de Melo N.F."/>
            <person name="da Silva R.H."/>
            <person name="de Melo A.L.T.M."/>
            <person name="Pandolfi V."/>
            <person name="Bustamante F.O."/>
            <person name="Brasileiro-Vidal A.C."/>
            <person name="Benko-Iseppon A.M."/>
        </authorList>
    </citation>
    <scope>NUCLEOTIDE SEQUENCE [LARGE SCALE GENOMIC DNA]</scope>
    <source>
        <tissue evidence="2">Leaves</tissue>
    </source>
</reference>
<keyword evidence="3" id="KW-1185">Reference proteome</keyword>
<evidence type="ECO:0000313" key="2">
    <source>
        <dbReference type="EMBL" id="MED6172587.1"/>
    </source>
</evidence>
<dbReference type="EMBL" id="JASCZI010151399">
    <property type="protein sequence ID" value="MED6172587.1"/>
    <property type="molecule type" value="Genomic_DNA"/>
</dbReference>
<organism evidence="2 3">
    <name type="scientific">Stylosanthes scabra</name>
    <dbReference type="NCBI Taxonomy" id="79078"/>
    <lineage>
        <taxon>Eukaryota</taxon>
        <taxon>Viridiplantae</taxon>
        <taxon>Streptophyta</taxon>
        <taxon>Embryophyta</taxon>
        <taxon>Tracheophyta</taxon>
        <taxon>Spermatophyta</taxon>
        <taxon>Magnoliopsida</taxon>
        <taxon>eudicotyledons</taxon>
        <taxon>Gunneridae</taxon>
        <taxon>Pentapetalae</taxon>
        <taxon>rosids</taxon>
        <taxon>fabids</taxon>
        <taxon>Fabales</taxon>
        <taxon>Fabaceae</taxon>
        <taxon>Papilionoideae</taxon>
        <taxon>50 kb inversion clade</taxon>
        <taxon>dalbergioids sensu lato</taxon>
        <taxon>Dalbergieae</taxon>
        <taxon>Pterocarpus clade</taxon>
        <taxon>Stylosanthes</taxon>
    </lineage>
</organism>
<comment type="caution">
    <text evidence="2">The sequence shown here is derived from an EMBL/GenBank/DDBJ whole genome shotgun (WGS) entry which is preliminary data.</text>
</comment>
<dbReference type="Proteomes" id="UP001341840">
    <property type="component" value="Unassembled WGS sequence"/>
</dbReference>
<feature type="compositionally biased region" description="Low complexity" evidence="1">
    <location>
        <begin position="141"/>
        <end position="153"/>
    </location>
</feature>
<feature type="region of interest" description="Disordered" evidence="1">
    <location>
        <begin position="100"/>
        <end position="157"/>
    </location>
</feature>
<name>A0ABU6VI26_9FABA</name>
<proteinExistence type="predicted"/>
<gene>
    <name evidence="2" type="ORF">PIB30_051469</name>
</gene>
<accession>A0ABU6VI26</accession>